<dbReference type="AlphaFoldDB" id="A0AAN8I7W7"/>
<dbReference type="EMBL" id="JAKLMC020000001">
    <property type="protein sequence ID" value="KAK5958652.1"/>
    <property type="molecule type" value="Genomic_DNA"/>
</dbReference>
<evidence type="ECO:0000313" key="2">
    <source>
        <dbReference type="EMBL" id="KAK5958652.1"/>
    </source>
</evidence>
<organism evidence="2 3">
    <name type="scientific">Knufia fluminis</name>
    <dbReference type="NCBI Taxonomy" id="191047"/>
    <lineage>
        <taxon>Eukaryota</taxon>
        <taxon>Fungi</taxon>
        <taxon>Dikarya</taxon>
        <taxon>Ascomycota</taxon>
        <taxon>Pezizomycotina</taxon>
        <taxon>Eurotiomycetes</taxon>
        <taxon>Chaetothyriomycetidae</taxon>
        <taxon>Chaetothyriales</taxon>
        <taxon>Trichomeriaceae</taxon>
        <taxon>Knufia</taxon>
    </lineage>
</organism>
<evidence type="ECO:0000256" key="1">
    <source>
        <dbReference type="SAM" id="MobiDB-lite"/>
    </source>
</evidence>
<name>A0AAN8I7W7_9EURO</name>
<evidence type="ECO:0008006" key="4">
    <source>
        <dbReference type="Google" id="ProtNLM"/>
    </source>
</evidence>
<sequence>MPRKRAATESKQPRKRQKRDTTKSQRLNLTDLPNEILKKIATFALLDDDKVPKHFDCARLHTSLALVSKHMYDISHSAFLHKFPWCYVETTYSIDEYTGQECASRLQAFGVAPGLSSLPGLEDIVPRVRILIRNDDVSDNEQFRPGVWKALFPLDMRNLSSLRNLLQMSSTSVVSIELNPSRPHHVSQTYLLQYLTFIRHDLTRITVKGPSERIPVDFHARLAADLGANDSGATHINHLAALREFAIQGLKRHEDAEVYKLLEYNDGELLDYEEAYDTFDKMNEPNRRDDPGNTFYFPAEWTTLPAMSQQEQYISLMLRAEYQVALAYFECAHWRNGWHKALPLPVTLQHRTVRTRANLRQSGRYLIQGVLCPVGRMPFDLEDSRSGDEDVARNEMDHLFKAEYFLFLANRLNPTAESIRLLAFVQKRLARSIKKKRSIEVFYSQAIRQSAPSMSEHVNDLGTVECWDEQLEERPLNERQPDRAICDVEAILKCFEARSDILEYTGVSWTIDLSTETKRSEVLTGLLGNYDVKSTEYVRPEEE</sequence>
<keyword evidence="3" id="KW-1185">Reference proteome</keyword>
<evidence type="ECO:0000313" key="3">
    <source>
        <dbReference type="Proteomes" id="UP001316803"/>
    </source>
</evidence>
<protein>
    <recommendedName>
        <fullName evidence="4">F-box domain-containing protein</fullName>
    </recommendedName>
</protein>
<feature type="compositionally biased region" description="Basic and acidic residues" evidence="1">
    <location>
        <begin position="1"/>
        <end position="12"/>
    </location>
</feature>
<gene>
    <name evidence="2" type="ORF">OHC33_000495</name>
</gene>
<comment type="caution">
    <text evidence="2">The sequence shown here is derived from an EMBL/GenBank/DDBJ whole genome shotgun (WGS) entry which is preliminary data.</text>
</comment>
<feature type="region of interest" description="Disordered" evidence="1">
    <location>
        <begin position="1"/>
        <end position="23"/>
    </location>
</feature>
<accession>A0AAN8I7W7</accession>
<reference evidence="2 3" key="1">
    <citation type="submission" date="2022-12" db="EMBL/GenBank/DDBJ databases">
        <title>Genomic features and morphological characterization of a novel Knufia sp. strain isolated from spacecraft assembly facility.</title>
        <authorList>
            <person name="Teixeira M."/>
            <person name="Chander A.M."/>
            <person name="Stajich J.E."/>
            <person name="Venkateswaran K."/>
        </authorList>
    </citation>
    <scope>NUCLEOTIDE SEQUENCE [LARGE SCALE GENOMIC DNA]</scope>
    <source>
        <strain evidence="2 3">FJI-L2-BK-P2</strain>
    </source>
</reference>
<dbReference type="Proteomes" id="UP001316803">
    <property type="component" value="Unassembled WGS sequence"/>
</dbReference>
<proteinExistence type="predicted"/>